<keyword evidence="2" id="KW-1185">Reference proteome</keyword>
<sequence length="81" mass="9603">MMKMIVLILVCIVAAGIVALVLNDREQEKVAVDPKNLTPEQEEYCDMVDQWRREEMFDVEPKWRWGSPDAKGTYDQWCRER</sequence>
<comment type="caution">
    <text evidence="1">The sequence shown here is derived from an EMBL/GenBank/DDBJ whole genome shotgun (WGS) entry which is preliminary data.</text>
</comment>
<reference evidence="2" key="1">
    <citation type="journal article" date="2019" name="Int. J. Syst. Evol. Microbiol.">
        <title>The Global Catalogue of Microorganisms (GCM) 10K type strain sequencing project: providing services to taxonomists for standard genome sequencing and annotation.</title>
        <authorList>
            <consortium name="The Broad Institute Genomics Platform"/>
            <consortium name="The Broad Institute Genome Sequencing Center for Infectious Disease"/>
            <person name="Wu L."/>
            <person name="Ma J."/>
        </authorList>
    </citation>
    <scope>NUCLEOTIDE SEQUENCE [LARGE SCALE GENOMIC DNA]</scope>
    <source>
        <strain evidence="2">KCTC 22228</strain>
    </source>
</reference>
<dbReference type="EMBL" id="BMXS01000001">
    <property type="protein sequence ID" value="GGX78598.1"/>
    <property type="molecule type" value="Genomic_DNA"/>
</dbReference>
<evidence type="ECO:0000313" key="2">
    <source>
        <dbReference type="Proteomes" id="UP000653056"/>
    </source>
</evidence>
<organism evidence="1 2">
    <name type="scientific">Litchfieldella qijiaojingensis</name>
    <dbReference type="NCBI Taxonomy" id="980347"/>
    <lineage>
        <taxon>Bacteria</taxon>
        <taxon>Pseudomonadati</taxon>
        <taxon>Pseudomonadota</taxon>
        <taxon>Gammaproteobacteria</taxon>
        <taxon>Oceanospirillales</taxon>
        <taxon>Halomonadaceae</taxon>
        <taxon>Litchfieldella</taxon>
    </lineage>
</organism>
<protein>
    <submittedName>
        <fullName evidence="1">Uncharacterized protein</fullName>
    </submittedName>
</protein>
<gene>
    <name evidence="1" type="ORF">GCM10007160_02330</name>
</gene>
<dbReference type="Proteomes" id="UP000653056">
    <property type="component" value="Unassembled WGS sequence"/>
</dbReference>
<evidence type="ECO:0000313" key="1">
    <source>
        <dbReference type="EMBL" id="GGX78598.1"/>
    </source>
</evidence>
<name>A0ABQ2YB49_9GAMM</name>
<dbReference type="RefSeq" id="WP_189465170.1">
    <property type="nucleotide sequence ID" value="NZ_BMXS01000001.1"/>
</dbReference>
<proteinExistence type="predicted"/>
<accession>A0ABQ2YB49</accession>